<accession>A0A839Z1Q1</accession>
<evidence type="ECO:0000313" key="3">
    <source>
        <dbReference type="EMBL" id="MBB3763515.1"/>
    </source>
</evidence>
<dbReference type="InterPro" id="IPR002347">
    <property type="entry name" value="SDR_fam"/>
</dbReference>
<comment type="similarity">
    <text evidence="1">Belongs to the short-chain dehydrogenases/reductases (SDR) family.</text>
</comment>
<dbReference type="Gene3D" id="3.40.50.720">
    <property type="entry name" value="NAD(P)-binding Rossmann-like Domain"/>
    <property type="match status" value="1"/>
</dbReference>
<name>A0A839Z1Q1_9SPHN</name>
<evidence type="ECO:0000256" key="2">
    <source>
        <dbReference type="ARBA" id="ARBA00023002"/>
    </source>
</evidence>
<dbReference type="SUPFAM" id="SSF51735">
    <property type="entry name" value="NAD(P)-binding Rossmann-fold domains"/>
    <property type="match status" value="1"/>
</dbReference>
<gene>
    <name evidence="3" type="ORF">FHS50_000538</name>
</gene>
<comment type="caution">
    <text evidence="3">The sequence shown here is derived from an EMBL/GenBank/DDBJ whole genome shotgun (WGS) entry which is preliminary data.</text>
</comment>
<dbReference type="GO" id="GO:0016616">
    <property type="term" value="F:oxidoreductase activity, acting on the CH-OH group of donors, NAD or NADP as acceptor"/>
    <property type="evidence" value="ECO:0007669"/>
    <property type="project" value="TreeGrafter"/>
</dbReference>
<sequence length="260" mass="27585">MITSDAPLVGRNVMITGAMGYLGRAMVARFLEAGAFVVAQGRTPKKLDLLDGGASENLKYACFDITDAAACETFFERFGQPLHALVHNAYAGRGGTLATASDEDFRQSYEVAMVAAQRLTRLALPALRRGSAEYGDAAILAIASMYGKVSPDPSLYLEPEATNPPFYGAAKAALIQWARYASVELAREGIRVNSLSPGPIPNKKVREEAPDFVQKLASKVPLGRTGRPDEVAQAAVFLCSPAASFVTGADLPVDGGWTAL</sequence>
<protein>
    <submittedName>
        <fullName evidence="3">NAD(P)-dependent dehydrogenase (Short-subunit alcohol dehydrogenase family)</fullName>
    </submittedName>
</protein>
<proteinExistence type="inferred from homology"/>
<dbReference type="PANTHER" id="PTHR42760">
    <property type="entry name" value="SHORT-CHAIN DEHYDROGENASES/REDUCTASES FAMILY MEMBER"/>
    <property type="match status" value="1"/>
</dbReference>
<keyword evidence="2" id="KW-0560">Oxidoreductase</keyword>
<keyword evidence="4" id="KW-1185">Reference proteome</keyword>
<organism evidence="3 4">
    <name type="scientific">Sphingomicrobium lutaoense</name>
    <dbReference type="NCBI Taxonomy" id="515949"/>
    <lineage>
        <taxon>Bacteria</taxon>
        <taxon>Pseudomonadati</taxon>
        <taxon>Pseudomonadota</taxon>
        <taxon>Alphaproteobacteria</taxon>
        <taxon>Sphingomonadales</taxon>
        <taxon>Sphingomonadaceae</taxon>
        <taxon>Sphingomicrobium</taxon>
    </lineage>
</organism>
<dbReference type="Pfam" id="PF13561">
    <property type="entry name" value="adh_short_C2"/>
    <property type="match status" value="1"/>
</dbReference>
<evidence type="ECO:0000313" key="4">
    <source>
        <dbReference type="Proteomes" id="UP000578569"/>
    </source>
</evidence>
<dbReference type="InterPro" id="IPR036291">
    <property type="entry name" value="NAD(P)-bd_dom_sf"/>
</dbReference>
<dbReference type="EMBL" id="JACICF010000001">
    <property type="protein sequence ID" value="MBB3763515.1"/>
    <property type="molecule type" value="Genomic_DNA"/>
</dbReference>
<evidence type="ECO:0000256" key="1">
    <source>
        <dbReference type="ARBA" id="ARBA00006484"/>
    </source>
</evidence>
<reference evidence="3 4" key="1">
    <citation type="submission" date="2020-08" db="EMBL/GenBank/DDBJ databases">
        <title>Genomic Encyclopedia of Type Strains, Phase IV (KMG-IV): sequencing the most valuable type-strain genomes for metagenomic binning, comparative biology and taxonomic classification.</title>
        <authorList>
            <person name="Goeker M."/>
        </authorList>
    </citation>
    <scope>NUCLEOTIDE SEQUENCE [LARGE SCALE GENOMIC DNA]</scope>
    <source>
        <strain evidence="3 4">DSM 24194</strain>
    </source>
</reference>
<dbReference type="PRINTS" id="PR00081">
    <property type="entry name" value="GDHRDH"/>
</dbReference>
<dbReference type="AlphaFoldDB" id="A0A839Z1Q1"/>
<dbReference type="RefSeq" id="WP_183932853.1">
    <property type="nucleotide sequence ID" value="NZ_JACICF010000001.1"/>
</dbReference>
<dbReference type="Proteomes" id="UP000578569">
    <property type="component" value="Unassembled WGS sequence"/>
</dbReference>
<dbReference type="PANTHER" id="PTHR42760:SF133">
    <property type="entry name" value="3-OXOACYL-[ACYL-CARRIER-PROTEIN] REDUCTASE"/>
    <property type="match status" value="1"/>
</dbReference>